<feature type="transmembrane region" description="Helical" evidence="4">
    <location>
        <begin position="355"/>
        <end position="374"/>
    </location>
</feature>
<reference evidence="5 6" key="1">
    <citation type="journal article" date="2018" name="Sci. Adv.">
        <title>Multi-heme cytochromes provide a pathway for survival in energy-limited environments.</title>
        <authorList>
            <person name="Deng X."/>
            <person name="Dohmae N."/>
            <person name="Nealson K.H."/>
            <person name="Hashimoto K."/>
            <person name="Okamoto A."/>
        </authorList>
    </citation>
    <scope>NUCLEOTIDE SEQUENCE [LARGE SCALE GENOMIC DNA]</scope>
    <source>
        <strain evidence="5 6">IS5</strain>
    </source>
</reference>
<name>A0A2Z6B0S7_9BACT</name>
<evidence type="ECO:0000256" key="1">
    <source>
        <dbReference type="ARBA" id="ARBA00022692"/>
    </source>
</evidence>
<keyword evidence="3 4" id="KW-0472">Membrane</keyword>
<feature type="transmembrane region" description="Helical" evidence="4">
    <location>
        <begin position="204"/>
        <end position="227"/>
    </location>
</feature>
<feature type="transmembrane region" description="Helical" evidence="4">
    <location>
        <begin position="326"/>
        <end position="349"/>
    </location>
</feature>
<feature type="transmembrane region" description="Helical" evidence="4">
    <location>
        <begin position="76"/>
        <end position="94"/>
    </location>
</feature>
<dbReference type="OrthoDB" id="9774288at2"/>
<feature type="transmembrane region" description="Helical" evidence="4">
    <location>
        <begin position="269"/>
        <end position="285"/>
    </location>
</feature>
<feature type="transmembrane region" description="Helical" evidence="4">
    <location>
        <begin position="138"/>
        <end position="159"/>
    </location>
</feature>
<gene>
    <name evidence="5" type="ORF">DFE_2337</name>
</gene>
<dbReference type="RefSeq" id="WP_126379721.1">
    <property type="nucleotide sequence ID" value="NZ_AP017378.1"/>
</dbReference>
<evidence type="ECO:0000256" key="2">
    <source>
        <dbReference type="ARBA" id="ARBA00022989"/>
    </source>
</evidence>
<feature type="transmembrane region" description="Helical" evidence="4">
    <location>
        <begin position="291"/>
        <end position="314"/>
    </location>
</feature>
<feature type="transmembrane region" description="Helical" evidence="4">
    <location>
        <begin position="165"/>
        <end position="183"/>
    </location>
</feature>
<keyword evidence="1 4" id="KW-0812">Transmembrane</keyword>
<proteinExistence type="predicted"/>
<evidence type="ECO:0000313" key="6">
    <source>
        <dbReference type="Proteomes" id="UP000269883"/>
    </source>
</evidence>
<feature type="transmembrane region" description="Helical" evidence="4">
    <location>
        <begin position="12"/>
        <end position="32"/>
    </location>
</feature>
<feature type="transmembrane region" description="Helical" evidence="4">
    <location>
        <begin position="100"/>
        <end position="117"/>
    </location>
</feature>
<dbReference type="SUPFAM" id="SSF103473">
    <property type="entry name" value="MFS general substrate transporter"/>
    <property type="match status" value="1"/>
</dbReference>
<dbReference type="KEGG" id="dfl:DFE_2337"/>
<feature type="transmembrane region" description="Helical" evidence="4">
    <location>
        <begin position="239"/>
        <end position="257"/>
    </location>
</feature>
<dbReference type="EMBL" id="AP017378">
    <property type="protein sequence ID" value="BBD09063.1"/>
    <property type="molecule type" value="Genomic_DNA"/>
</dbReference>
<dbReference type="InterPro" id="IPR011701">
    <property type="entry name" value="MFS"/>
</dbReference>
<organism evidence="5 6">
    <name type="scientific">Desulfovibrio ferrophilus</name>
    <dbReference type="NCBI Taxonomy" id="241368"/>
    <lineage>
        <taxon>Bacteria</taxon>
        <taxon>Pseudomonadati</taxon>
        <taxon>Thermodesulfobacteriota</taxon>
        <taxon>Desulfovibrionia</taxon>
        <taxon>Desulfovibrionales</taxon>
        <taxon>Desulfovibrionaceae</taxon>
        <taxon>Desulfovibrio</taxon>
    </lineage>
</organism>
<dbReference type="GO" id="GO:0022857">
    <property type="term" value="F:transmembrane transporter activity"/>
    <property type="evidence" value="ECO:0007669"/>
    <property type="project" value="InterPro"/>
</dbReference>
<evidence type="ECO:0000256" key="3">
    <source>
        <dbReference type="ARBA" id="ARBA00023136"/>
    </source>
</evidence>
<evidence type="ECO:0000256" key="4">
    <source>
        <dbReference type="SAM" id="Phobius"/>
    </source>
</evidence>
<keyword evidence="2 4" id="KW-1133">Transmembrane helix</keyword>
<evidence type="ECO:0000313" key="5">
    <source>
        <dbReference type="EMBL" id="BBD09063.1"/>
    </source>
</evidence>
<dbReference type="Gene3D" id="1.20.1250.20">
    <property type="entry name" value="MFS general substrate transporter like domains"/>
    <property type="match status" value="2"/>
</dbReference>
<dbReference type="AlphaFoldDB" id="A0A2Z6B0S7"/>
<keyword evidence="6" id="KW-1185">Reference proteome</keyword>
<protein>
    <submittedName>
        <fullName evidence="5">Major facilitator superfamily protein</fullName>
    </submittedName>
</protein>
<dbReference type="InterPro" id="IPR036259">
    <property type="entry name" value="MFS_trans_sf"/>
</dbReference>
<feature type="transmembrane region" description="Helical" evidence="4">
    <location>
        <begin position="52"/>
        <end position="69"/>
    </location>
</feature>
<dbReference type="Pfam" id="PF07690">
    <property type="entry name" value="MFS_1"/>
    <property type="match status" value="1"/>
</dbReference>
<dbReference type="Proteomes" id="UP000269883">
    <property type="component" value="Chromosome"/>
</dbReference>
<accession>A0A2Z6B0S7</accession>
<sequence length="380" mass="41536">MDIHAQKKRIYLFLIILTVASAMGLQGWRTLINNFAVEAAGLDGLGMGVVQSVREIPGFLALLVVYLLLIIREHRLAALSVLIMGLGVAGTGLFPSVWGLALTTLVMSFGFHYFETCNQSLTLQHFDSATAPIVFGRLRGMMSVGNLIMGGAIFILAPVLEYTQLFALVGVAVAVAGASMLWFEPRGGQTEPQRKTMVLRWKYWLYYLLTFLAGARRQIFVAFSVFLLVERFGFSVREVTALFVLNNAINWFAGPWIGRAVVRLGERRVLSVEYAGLVLVFMVYAQTGSKAVVALMYVLDHLLFNCAFAIRTYFQKIAKPADIAPSMAVGFTINHIAAVVVPVTGGLLWLVDPAMVFYAGAGLALVSLVCVQLIRTPAAS</sequence>